<dbReference type="GeneID" id="116287089"/>
<dbReference type="RefSeq" id="XP_031549561.1">
    <property type="nucleotide sequence ID" value="XM_031693701.1"/>
</dbReference>
<proteinExistence type="predicted"/>
<dbReference type="FunCoup" id="A0A6P8H2C3">
    <property type="interactions" value="408"/>
</dbReference>
<dbReference type="KEGG" id="aten:116287089"/>
<evidence type="ECO:0000256" key="3">
    <source>
        <dbReference type="ARBA" id="ARBA00023329"/>
    </source>
</evidence>
<keyword evidence="3" id="KW-0968">Cytoplasmic vesicle</keyword>
<evidence type="ECO:0000256" key="5">
    <source>
        <dbReference type="ARBA" id="ARBA00045851"/>
    </source>
</evidence>
<dbReference type="InParanoid" id="A0A6P8H2C3"/>
<dbReference type="GO" id="GO:0001669">
    <property type="term" value="C:acrosomal vesicle"/>
    <property type="evidence" value="ECO:0007669"/>
    <property type="project" value="UniProtKB-SubCell"/>
</dbReference>
<comment type="function">
    <text evidence="5">Assembles a suppression complex (suppresome) by tethering SIRT1 and MDM2 to regulate composite modifications of p53/TP53. Confers both deacetylation-mediated functional inactivation, by SIRT1, and ubiquitination-dependent degradation, by MDM2, of p53/TP53, promoting a proliferative and cell survival behaviors. May play a role in the regulation of spermatogenesis.</text>
</comment>
<evidence type="ECO:0000256" key="1">
    <source>
        <dbReference type="ARBA" id="ARBA00004218"/>
    </source>
</evidence>
<dbReference type="OrthoDB" id="270720at2759"/>
<keyword evidence="2" id="KW-0677">Repeat</keyword>
<evidence type="ECO:0000313" key="6">
    <source>
        <dbReference type="Proteomes" id="UP000515163"/>
    </source>
</evidence>
<dbReference type="Proteomes" id="UP000515163">
    <property type="component" value="Unplaced"/>
</dbReference>
<name>A0A6P8H2C3_ACTTE</name>
<dbReference type="InterPro" id="IPR003409">
    <property type="entry name" value="MORN"/>
</dbReference>
<gene>
    <name evidence="7" type="primary">LOC116287089</name>
</gene>
<dbReference type="Pfam" id="PF02493">
    <property type="entry name" value="MORN"/>
    <property type="match status" value="6"/>
</dbReference>
<dbReference type="PANTHER" id="PTHR46511:SF1">
    <property type="entry name" value="MORN REPEAT-CONTAINING PROTEIN 3"/>
    <property type="match status" value="1"/>
</dbReference>
<dbReference type="AlphaFoldDB" id="A0A6P8H2C3"/>
<accession>A0A6P8H2C3</accession>
<keyword evidence="6" id="KW-1185">Reference proteome</keyword>
<organism evidence="6 7">
    <name type="scientific">Actinia tenebrosa</name>
    <name type="common">Australian red waratah sea anemone</name>
    <dbReference type="NCBI Taxonomy" id="6105"/>
    <lineage>
        <taxon>Eukaryota</taxon>
        <taxon>Metazoa</taxon>
        <taxon>Cnidaria</taxon>
        <taxon>Anthozoa</taxon>
        <taxon>Hexacorallia</taxon>
        <taxon>Actiniaria</taxon>
        <taxon>Actiniidae</taxon>
        <taxon>Actinia</taxon>
    </lineage>
</organism>
<evidence type="ECO:0000256" key="2">
    <source>
        <dbReference type="ARBA" id="ARBA00022737"/>
    </source>
</evidence>
<sequence length="236" mass="27558">MPITKHPKTTEPLWKEWDYKAQKKGVHNTVYSVNGDQYTGEWNNNKKNGKGTMQWKKSRTIYDGDWKDDRRCGFGTYSVRDGTGFRKIYSGGWKNDKRHGYGTNFYSANEYYEGEWYADQRSGWGRMYYADGAVYEGEWYDDKRNGDGMLRLANENRYEGEWKNGKKHGKGNFFYLDKGQVYSGVWVEDIPKCGSMEDFGREGAPSPTTYPLPECKLQDLKTVLKETEESFLDDQQ</sequence>
<evidence type="ECO:0000313" key="7">
    <source>
        <dbReference type="RefSeq" id="XP_031549561.1"/>
    </source>
</evidence>
<dbReference type="InterPro" id="IPR052472">
    <property type="entry name" value="MORN3"/>
</dbReference>
<dbReference type="SMART" id="SM00698">
    <property type="entry name" value="MORN"/>
    <property type="match status" value="6"/>
</dbReference>
<comment type="subcellular location">
    <subcellularLocation>
        <location evidence="1">Cytoplasmic vesicle</location>
        <location evidence="1">Secretory vesicle</location>
        <location evidence="1">Acrosome</location>
    </subcellularLocation>
</comment>
<dbReference type="Gene3D" id="2.20.110.10">
    <property type="entry name" value="Histone H3 K4-specific methyltransferase SET7/9 N-terminal domain"/>
    <property type="match status" value="3"/>
</dbReference>
<protein>
    <recommendedName>
        <fullName evidence="4">MORN repeat-containing protein 3</fullName>
    </recommendedName>
</protein>
<reference evidence="7" key="1">
    <citation type="submission" date="2025-08" db="UniProtKB">
        <authorList>
            <consortium name="RefSeq"/>
        </authorList>
    </citation>
    <scope>IDENTIFICATION</scope>
    <source>
        <tissue evidence="7">Tentacle</tissue>
    </source>
</reference>
<dbReference type="PANTHER" id="PTHR46511">
    <property type="entry name" value="MORN REPEAT-CONTAINING PROTEIN 3"/>
    <property type="match status" value="1"/>
</dbReference>
<evidence type="ECO:0000256" key="4">
    <source>
        <dbReference type="ARBA" id="ARBA00039854"/>
    </source>
</evidence>
<dbReference type="SUPFAM" id="SSF82185">
    <property type="entry name" value="Histone H3 K4-specific methyltransferase SET7/9 N-terminal domain"/>
    <property type="match status" value="2"/>
</dbReference>